<comment type="caution">
    <text evidence="8">The sequence shown here is derived from an EMBL/GenBank/DDBJ whole genome shotgun (WGS) entry which is preliminary data.</text>
</comment>
<dbReference type="GO" id="GO:0016020">
    <property type="term" value="C:membrane"/>
    <property type="evidence" value="ECO:0007669"/>
    <property type="project" value="UniProtKB-SubCell"/>
</dbReference>
<evidence type="ECO:0000256" key="1">
    <source>
        <dbReference type="ARBA" id="ARBA00004141"/>
    </source>
</evidence>
<organism evidence="8 9">
    <name type="scientific">Thelephora terrestris</name>
    <dbReference type="NCBI Taxonomy" id="56493"/>
    <lineage>
        <taxon>Eukaryota</taxon>
        <taxon>Fungi</taxon>
        <taxon>Dikarya</taxon>
        <taxon>Basidiomycota</taxon>
        <taxon>Agaricomycotina</taxon>
        <taxon>Agaricomycetes</taxon>
        <taxon>Thelephorales</taxon>
        <taxon>Thelephoraceae</taxon>
        <taxon>Thelephora</taxon>
    </lineage>
</organism>
<keyword evidence="9" id="KW-1185">Reference proteome</keyword>
<feature type="transmembrane region" description="Helical" evidence="6">
    <location>
        <begin position="12"/>
        <end position="31"/>
    </location>
</feature>
<comment type="subcellular location">
    <subcellularLocation>
        <location evidence="1">Membrane</location>
        <topology evidence="1">Multi-pass membrane protein</topology>
    </subcellularLocation>
</comment>
<dbReference type="PANTHER" id="PTHR33048:SF166">
    <property type="entry name" value="PTH11-LIKE INTEGRAL MEMBRANE PROTEIN"/>
    <property type="match status" value="1"/>
</dbReference>
<gene>
    <name evidence="8" type="ORF">BJ322DRAFT_1102760</name>
</gene>
<evidence type="ECO:0000259" key="7">
    <source>
        <dbReference type="Pfam" id="PF20684"/>
    </source>
</evidence>
<feature type="transmembrane region" description="Helical" evidence="6">
    <location>
        <begin position="153"/>
        <end position="177"/>
    </location>
</feature>
<feature type="transmembrane region" description="Helical" evidence="6">
    <location>
        <begin position="75"/>
        <end position="99"/>
    </location>
</feature>
<dbReference type="PANTHER" id="PTHR33048">
    <property type="entry name" value="PTH11-LIKE INTEGRAL MEMBRANE PROTEIN (AFU_ORTHOLOGUE AFUA_5G11245)"/>
    <property type="match status" value="1"/>
</dbReference>
<protein>
    <recommendedName>
        <fullName evidence="7">Rhodopsin domain-containing protein</fullName>
    </recommendedName>
</protein>
<evidence type="ECO:0000256" key="4">
    <source>
        <dbReference type="ARBA" id="ARBA00023136"/>
    </source>
</evidence>
<evidence type="ECO:0000313" key="8">
    <source>
        <dbReference type="EMBL" id="KAF9792247.1"/>
    </source>
</evidence>
<keyword evidence="2 6" id="KW-0812">Transmembrane</keyword>
<evidence type="ECO:0000256" key="6">
    <source>
        <dbReference type="SAM" id="Phobius"/>
    </source>
</evidence>
<feature type="transmembrane region" description="Helical" evidence="6">
    <location>
        <begin position="43"/>
        <end position="63"/>
    </location>
</feature>
<sequence length="333" mass="36574">MPVTPTLDDFKYSALVFFLISSLITVARIALRVQKRMFWWDDFWAVVALACFTTFVPGVFIIADGPSYSQPTRVAGYYMVGGFFYCTVWAARLSIIFTVVRIAPWASQKRVMLVIAIVIFLQWVLLMVQMFWVCEKGDTAWKQAPFALCPLGLHVAITQAVTESFSDLLLIIAPLWILRNVRVTSAVRFRLVSVFACSLATTFAALAHAVLVIRLPGAWEAIVGALEAGVALAVCNLSVIVPALARLLGGDPEKYQDESKDYATATIGGTGASKNTRNINNTMLSTFKVDPTASSGAVRVDVTVEQDQANWEAKKDVEAGDGDDVYHLPLHKN</sequence>
<comment type="similarity">
    <text evidence="5">Belongs to the SAT4 family.</text>
</comment>
<keyword evidence="4 6" id="KW-0472">Membrane</keyword>
<feature type="transmembrane region" description="Helical" evidence="6">
    <location>
        <begin position="111"/>
        <end position="133"/>
    </location>
</feature>
<dbReference type="EMBL" id="WIUZ02000001">
    <property type="protein sequence ID" value="KAF9792247.1"/>
    <property type="molecule type" value="Genomic_DNA"/>
</dbReference>
<accession>A0A9P6HQY5</accession>
<evidence type="ECO:0000313" key="9">
    <source>
        <dbReference type="Proteomes" id="UP000736335"/>
    </source>
</evidence>
<evidence type="ECO:0000256" key="3">
    <source>
        <dbReference type="ARBA" id="ARBA00022989"/>
    </source>
</evidence>
<dbReference type="AlphaFoldDB" id="A0A9P6HQY5"/>
<feature type="transmembrane region" description="Helical" evidence="6">
    <location>
        <begin position="221"/>
        <end position="245"/>
    </location>
</feature>
<dbReference type="InterPro" id="IPR049326">
    <property type="entry name" value="Rhodopsin_dom_fungi"/>
</dbReference>
<proteinExistence type="inferred from homology"/>
<keyword evidence="3 6" id="KW-1133">Transmembrane helix</keyword>
<evidence type="ECO:0000256" key="5">
    <source>
        <dbReference type="ARBA" id="ARBA00038359"/>
    </source>
</evidence>
<reference evidence="8" key="1">
    <citation type="journal article" date="2020" name="Nat. Commun.">
        <title>Large-scale genome sequencing of mycorrhizal fungi provides insights into the early evolution of symbiotic traits.</title>
        <authorList>
            <person name="Miyauchi S."/>
            <person name="Kiss E."/>
            <person name="Kuo A."/>
            <person name="Drula E."/>
            <person name="Kohler A."/>
            <person name="Sanchez-Garcia M."/>
            <person name="Morin E."/>
            <person name="Andreopoulos B."/>
            <person name="Barry K.W."/>
            <person name="Bonito G."/>
            <person name="Buee M."/>
            <person name="Carver A."/>
            <person name="Chen C."/>
            <person name="Cichocki N."/>
            <person name="Clum A."/>
            <person name="Culley D."/>
            <person name="Crous P.W."/>
            <person name="Fauchery L."/>
            <person name="Girlanda M."/>
            <person name="Hayes R.D."/>
            <person name="Keri Z."/>
            <person name="LaButti K."/>
            <person name="Lipzen A."/>
            <person name="Lombard V."/>
            <person name="Magnuson J."/>
            <person name="Maillard F."/>
            <person name="Murat C."/>
            <person name="Nolan M."/>
            <person name="Ohm R.A."/>
            <person name="Pangilinan J."/>
            <person name="Pereira M.F."/>
            <person name="Perotto S."/>
            <person name="Peter M."/>
            <person name="Pfister S."/>
            <person name="Riley R."/>
            <person name="Sitrit Y."/>
            <person name="Stielow J.B."/>
            <person name="Szollosi G."/>
            <person name="Zifcakova L."/>
            <person name="Stursova M."/>
            <person name="Spatafora J.W."/>
            <person name="Tedersoo L."/>
            <person name="Vaario L.M."/>
            <person name="Yamada A."/>
            <person name="Yan M."/>
            <person name="Wang P."/>
            <person name="Xu J."/>
            <person name="Bruns T."/>
            <person name="Baldrian P."/>
            <person name="Vilgalys R."/>
            <person name="Dunand C."/>
            <person name="Henrissat B."/>
            <person name="Grigoriev I.V."/>
            <person name="Hibbett D."/>
            <person name="Nagy L.G."/>
            <person name="Martin F.M."/>
        </authorList>
    </citation>
    <scope>NUCLEOTIDE SEQUENCE</scope>
    <source>
        <strain evidence="8">UH-Tt-Lm1</strain>
    </source>
</reference>
<dbReference type="OrthoDB" id="444631at2759"/>
<dbReference type="Pfam" id="PF20684">
    <property type="entry name" value="Fung_rhodopsin"/>
    <property type="match status" value="1"/>
</dbReference>
<dbReference type="InterPro" id="IPR052337">
    <property type="entry name" value="SAT4-like"/>
</dbReference>
<dbReference type="Proteomes" id="UP000736335">
    <property type="component" value="Unassembled WGS sequence"/>
</dbReference>
<feature type="transmembrane region" description="Helical" evidence="6">
    <location>
        <begin position="189"/>
        <end position="215"/>
    </location>
</feature>
<reference evidence="8" key="2">
    <citation type="submission" date="2020-11" db="EMBL/GenBank/DDBJ databases">
        <authorList>
            <consortium name="DOE Joint Genome Institute"/>
            <person name="Kuo A."/>
            <person name="Miyauchi S."/>
            <person name="Kiss E."/>
            <person name="Drula E."/>
            <person name="Kohler A."/>
            <person name="Sanchez-Garcia M."/>
            <person name="Andreopoulos B."/>
            <person name="Barry K.W."/>
            <person name="Bonito G."/>
            <person name="Buee M."/>
            <person name="Carver A."/>
            <person name="Chen C."/>
            <person name="Cichocki N."/>
            <person name="Clum A."/>
            <person name="Culley D."/>
            <person name="Crous P.W."/>
            <person name="Fauchery L."/>
            <person name="Girlanda M."/>
            <person name="Hayes R."/>
            <person name="Keri Z."/>
            <person name="Labutti K."/>
            <person name="Lipzen A."/>
            <person name="Lombard V."/>
            <person name="Magnuson J."/>
            <person name="Maillard F."/>
            <person name="Morin E."/>
            <person name="Murat C."/>
            <person name="Nolan M."/>
            <person name="Ohm R."/>
            <person name="Pangilinan J."/>
            <person name="Pereira M."/>
            <person name="Perotto S."/>
            <person name="Peter M."/>
            <person name="Riley R."/>
            <person name="Sitrit Y."/>
            <person name="Stielow B."/>
            <person name="Szollosi G."/>
            <person name="Zifcakova L."/>
            <person name="Stursova M."/>
            <person name="Spatafora J.W."/>
            <person name="Tedersoo L."/>
            <person name="Vaario L.-M."/>
            <person name="Yamada A."/>
            <person name="Yan M."/>
            <person name="Wang P."/>
            <person name="Xu J."/>
            <person name="Bruns T."/>
            <person name="Baldrian P."/>
            <person name="Vilgalys R."/>
            <person name="Henrissat B."/>
            <person name="Grigoriev I.V."/>
            <person name="Hibbett D."/>
            <person name="Nagy L.G."/>
            <person name="Martin F.M."/>
        </authorList>
    </citation>
    <scope>NUCLEOTIDE SEQUENCE</scope>
    <source>
        <strain evidence="8">UH-Tt-Lm1</strain>
    </source>
</reference>
<feature type="domain" description="Rhodopsin" evidence="7">
    <location>
        <begin position="27"/>
        <end position="210"/>
    </location>
</feature>
<evidence type="ECO:0000256" key="2">
    <source>
        <dbReference type="ARBA" id="ARBA00022692"/>
    </source>
</evidence>
<name>A0A9P6HQY5_9AGAM</name>